<proteinExistence type="predicted"/>
<dbReference type="AlphaFoldDB" id="A0A9J6PB53"/>
<name>A0A9J6PB53_9PROT</name>
<dbReference type="Pfam" id="PF07589">
    <property type="entry name" value="PEP-CTERM"/>
    <property type="match status" value="1"/>
</dbReference>
<gene>
    <name evidence="3" type="ORF">NJQ99_08230</name>
</gene>
<evidence type="ECO:0000313" key="3">
    <source>
        <dbReference type="EMBL" id="MCP1336389.1"/>
    </source>
</evidence>
<feature type="signal peptide" evidence="1">
    <location>
        <begin position="1"/>
        <end position="24"/>
    </location>
</feature>
<sequence>MTLKTLTAAAALSLAFAIPTIASAAPVLDGGWSFDEIPAAFTDSTESPISLSLAGPAVFRITDSFITGDTYYVYDFGTLILTTTFQAFASGFGDDASADSAWTSASWSSGEVALSAGSHEITIQGDGVAGTPAGFYTRLDSAQVSEPAVLGLLGLGLVGVWAARRRAA</sequence>
<dbReference type="RefSeq" id="WP_269332350.1">
    <property type="nucleotide sequence ID" value="NZ_JAMZFT010000002.1"/>
</dbReference>
<evidence type="ECO:0000259" key="2">
    <source>
        <dbReference type="Pfam" id="PF07589"/>
    </source>
</evidence>
<feature type="domain" description="Ice-binding protein C-terminal" evidence="2">
    <location>
        <begin position="143"/>
        <end position="166"/>
    </location>
</feature>
<accession>A0A9J6PB53</accession>
<keyword evidence="4" id="KW-1185">Reference proteome</keyword>
<organism evidence="3 4">
    <name type="scientific">Futiania mangrovi</name>
    <dbReference type="NCBI Taxonomy" id="2959716"/>
    <lineage>
        <taxon>Bacteria</taxon>
        <taxon>Pseudomonadati</taxon>
        <taxon>Pseudomonadota</taxon>
        <taxon>Alphaproteobacteria</taxon>
        <taxon>Futianiales</taxon>
        <taxon>Futianiaceae</taxon>
        <taxon>Futiania</taxon>
    </lineage>
</organism>
<dbReference type="NCBIfam" id="TIGR02595">
    <property type="entry name" value="PEP_CTERM"/>
    <property type="match status" value="1"/>
</dbReference>
<dbReference type="InterPro" id="IPR013424">
    <property type="entry name" value="Ice-binding_C"/>
</dbReference>
<reference evidence="3" key="1">
    <citation type="submission" date="2022-06" db="EMBL/GenBank/DDBJ databases">
        <title>Isolation and Genomics of Futiania mangrovii gen. nov., sp. nov., a Rare and Metabolically-versatile member in the Class Alphaproteobacteria.</title>
        <authorList>
            <person name="Liu L."/>
            <person name="Huang W.-C."/>
            <person name="Pan J."/>
            <person name="Li J."/>
            <person name="Huang Y."/>
            <person name="Du H."/>
            <person name="Liu Y."/>
            <person name="Li M."/>
        </authorList>
    </citation>
    <scope>NUCLEOTIDE SEQUENCE</scope>
    <source>
        <strain evidence="3">FT118</strain>
    </source>
</reference>
<protein>
    <submittedName>
        <fullName evidence="3">PEP-CTERM sorting domain-containing protein</fullName>
    </submittedName>
</protein>
<dbReference type="Proteomes" id="UP001055804">
    <property type="component" value="Unassembled WGS sequence"/>
</dbReference>
<dbReference type="EMBL" id="JAMZFT010000002">
    <property type="protein sequence ID" value="MCP1336389.1"/>
    <property type="molecule type" value="Genomic_DNA"/>
</dbReference>
<evidence type="ECO:0000313" key="4">
    <source>
        <dbReference type="Proteomes" id="UP001055804"/>
    </source>
</evidence>
<feature type="chain" id="PRO_5039944444" evidence="1">
    <location>
        <begin position="25"/>
        <end position="168"/>
    </location>
</feature>
<comment type="caution">
    <text evidence="3">The sequence shown here is derived from an EMBL/GenBank/DDBJ whole genome shotgun (WGS) entry which is preliminary data.</text>
</comment>
<keyword evidence="1" id="KW-0732">Signal</keyword>
<evidence type="ECO:0000256" key="1">
    <source>
        <dbReference type="SAM" id="SignalP"/>
    </source>
</evidence>